<reference evidence="1 2" key="1">
    <citation type="submission" date="2018-05" db="EMBL/GenBank/DDBJ databases">
        <title>Brachybacterium sp. M1HQ-2T, whole genome shotgun sequence.</title>
        <authorList>
            <person name="Tuo L."/>
        </authorList>
    </citation>
    <scope>NUCLEOTIDE SEQUENCE [LARGE SCALE GENOMIC DNA]</scope>
    <source>
        <strain evidence="1 2">M1HQ-2</strain>
    </source>
</reference>
<dbReference type="OrthoDB" id="5242426at2"/>
<protein>
    <recommendedName>
        <fullName evidence="3">Methionine synthase</fullName>
    </recommendedName>
</protein>
<keyword evidence="2" id="KW-1185">Reference proteome</keyword>
<proteinExistence type="predicted"/>
<dbReference type="RefSeq" id="WP_109276376.1">
    <property type="nucleotide sequence ID" value="NZ_QFKX01000005.1"/>
</dbReference>
<evidence type="ECO:0000313" key="2">
    <source>
        <dbReference type="Proteomes" id="UP000245590"/>
    </source>
</evidence>
<evidence type="ECO:0000313" key="1">
    <source>
        <dbReference type="EMBL" id="PWH05412.1"/>
    </source>
</evidence>
<accession>A0A2U2RHQ9</accession>
<evidence type="ECO:0008006" key="3">
    <source>
        <dbReference type="Google" id="ProtNLM"/>
    </source>
</evidence>
<dbReference type="Proteomes" id="UP000245590">
    <property type="component" value="Unassembled WGS sequence"/>
</dbReference>
<comment type="caution">
    <text evidence="1">The sequence shown here is derived from an EMBL/GenBank/DDBJ whole genome shotgun (WGS) entry which is preliminary data.</text>
</comment>
<sequence>MSALVTLAGDGTWRIPTDERARDLDENTLRLEALTRLRGLLGDDLEDQIATRLFLPTVLGTGGGGGVPEAARHMLPQSLALLAGTTGDLTSYGWRIGPGAGRAWRVAGELHARVLEAARIALLGYEGPLQVSALGPLTLAASTFLASGERTLSDRGALRDLPHLLAEGLAGEVAAVRSHVPGADVHLHLDDSAAMPVLAGRIPTPSGYRRYPALPAPEIGGLWQVLLEALGESADLDPGRITLAPGTEPSLLGAARTAGARHLAFSPAALPVIGGQGTRGAGHGTGRRTWEDLAEAREAGLELDLVLDPRRAEPVLEAVAHSWRELGYGPRELAGFTLMAHRPASARSATADPAAEGAHDDLLGEDDLRALMRVAPSWAERIER</sequence>
<dbReference type="EMBL" id="QFKX01000005">
    <property type="protein sequence ID" value="PWH05412.1"/>
    <property type="molecule type" value="Genomic_DNA"/>
</dbReference>
<organism evidence="1 2">
    <name type="scientific">Brachybacterium endophyticum</name>
    <dbReference type="NCBI Taxonomy" id="2182385"/>
    <lineage>
        <taxon>Bacteria</taxon>
        <taxon>Bacillati</taxon>
        <taxon>Actinomycetota</taxon>
        <taxon>Actinomycetes</taxon>
        <taxon>Micrococcales</taxon>
        <taxon>Dermabacteraceae</taxon>
        <taxon>Brachybacterium</taxon>
    </lineage>
</organism>
<dbReference type="AlphaFoldDB" id="A0A2U2RHQ9"/>
<name>A0A2U2RHQ9_9MICO</name>
<gene>
    <name evidence="1" type="ORF">DEO23_12575</name>
</gene>